<organism evidence="1 2">
    <name type="scientific">Euplotes crassus</name>
    <dbReference type="NCBI Taxonomy" id="5936"/>
    <lineage>
        <taxon>Eukaryota</taxon>
        <taxon>Sar</taxon>
        <taxon>Alveolata</taxon>
        <taxon>Ciliophora</taxon>
        <taxon>Intramacronucleata</taxon>
        <taxon>Spirotrichea</taxon>
        <taxon>Hypotrichia</taxon>
        <taxon>Euplotida</taxon>
        <taxon>Euplotidae</taxon>
        <taxon>Moneuplotes</taxon>
    </lineage>
</organism>
<evidence type="ECO:0000313" key="2">
    <source>
        <dbReference type="Proteomes" id="UP001295684"/>
    </source>
</evidence>
<sequence>MNEVNTKVKEAIAETNKSMEIVEKDIIRTLNNSISTISSKIMKEVQFKLNNKEAVTMEELEEKLKHKVGNAEFMHELDLKSNKNDTNTAMNSIEILHKQNKNICGIVMEALKQAADYFINTDESEKTLYEKRAQLHKHALRVSKWVDMFSPNDISILQKEYKDLNSIFTHRSNKNHSKRKCKRRLNLSENFESHGNKLSPDNLMTKSCKNGILNQSTESKQKILNTERDEVEDLLSALPSVKNINKSLIMQNIIAPKTKRKVANSIQINKKQLFKIQKRNQIFRNHKRSICLQEDLDNQSLIKTNQAP</sequence>
<comment type="caution">
    <text evidence="1">The sequence shown here is derived from an EMBL/GenBank/DDBJ whole genome shotgun (WGS) entry which is preliminary data.</text>
</comment>
<protein>
    <submittedName>
        <fullName evidence="1">Uncharacterized protein</fullName>
    </submittedName>
</protein>
<proteinExistence type="predicted"/>
<keyword evidence="2" id="KW-1185">Reference proteome</keyword>
<evidence type="ECO:0000313" key="1">
    <source>
        <dbReference type="EMBL" id="CAI2385049.1"/>
    </source>
</evidence>
<accession>A0AAD1Y5T7</accession>
<gene>
    <name evidence="1" type="ORF">ECRASSUSDP1_LOCUS26591</name>
</gene>
<dbReference type="EMBL" id="CAMPGE010027415">
    <property type="protein sequence ID" value="CAI2385049.1"/>
    <property type="molecule type" value="Genomic_DNA"/>
</dbReference>
<dbReference type="AlphaFoldDB" id="A0AAD1Y5T7"/>
<dbReference type="Proteomes" id="UP001295684">
    <property type="component" value="Unassembled WGS sequence"/>
</dbReference>
<reference evidence="1" key="1">
    <citation type="submission" date="2023-07" db="EMBL/GenBank/DDBJ databases">
        <authorList>
            <consortium name="AG Swart"/>
            <person name="Singh M."/>
            <person name="Singh A."/>
            <person name="Seah K."/>
            <person name="Emmerich C."/>
        </authorList>
    </citation>
    <scope>NUCLEOTIDE SEQUENCE</scope>
    <source>
        <strain evidence="1">DP1</strain>
    </source>
</reference>
<name>A0AAD1Y5T7_EUPCR</name>